<keyword evidence="9" id="KW-1185">Reference proteome</keyword>
<feature type="transmembrane region" description="Helical" evidence="6">
    <location>
        <begin position="47"/>
        <end position="67"/>
    </location>
</feature>
<evidence type="ECO:0000256" key="4">
    <source>
        <dbReference type="ARBA" id="ARBA00022989"/>
    </source>
</evidence>
<gene>
    <name evidence="8" type="ORF">I5M19_09710</name>
</gene>
<evidence type="ECO:0000256" key="6">
    <source>
        <dbReference type="SAM" id="Phobius"/>
    </source>
</evidence>
<protein>
    <submittedName>
        <fullName evidence="8">PLDc_N domain-containing protein</fullName>
    </submittedName>
</protein>
<organism evidence="8 9">
    <name type="scientific">Mucilaginibacter segetis</name>
    <dbReference type="NCBI Taxonomy" id="2793071"/>
    <lineage>
        <taxon>Bacteria</taxon>
        <taxon>Pseudomonadati</taxon>
        <taxon>Bacteroidota</taxon>
        <taxon>Sphingobacteriia</taxon>
        <taxon>Sphingobacteriales</taxon>
        <taxon>Sphingobacteriaceae</taxon>
        <taxon>Mucilaginibacter</taxon>
    </lineage>
</organism>
<accession>A0A934UMN7</accession>
<evidence type="ECO:0000256" key="1">
    <source>
        <dbReference type="ARBA" id="ARBA00004651"/>
    </source>
</evidence>
<evidence type="ECO:0000259" key="7">
    <source>
        <dbReference type="Pfam" id="PF13396"/>
    </source>
</evidence>
<comment type="subcellular location">
    <subcellularLocation>
        <location evidence="1">Cell membrane</location>
        <topology evidence="1">Multi-pass membrane protein</topology>
    </subcellularLocation>
</comment>
<feature type="transmembrane region" description="Helical" evidence="6">
    <location>
        <begin position="14"/>
        <end position="35"/>
    </location>
</feature>
<sequence>MSVLSFLNIGGPELILAILALIAYPIMVIFCLIDIIRSDFKDQNTKLLWIVIVLLAPFLGSILYLTIGRNSKSGGL</sequence>
<evidence type="ECO:0000313" key="8">
    <source>
        <dbReference type="EMBL" id="MBK0379584.1"/>
    </source>
</evidence>
<dbReference type="RefSeq" id="WP_200066141.1">
    <property type="nucleotide sequence ID" value="NZ_JAEHFW010000002.1"/>
</dbReference>
<keyword evidence="4 6" id="KW-1133">Transmembrane helix</keyword>
<dbReference type="AlphaFoldDB" id="A0A934UMN7"/>
<dbReference type="Pfam" id="PF13396">
    <property type="entry name" value="PLDc_N"/>
    <property type="match status" value="1"/>
</dbReference>
<feature type="domain" description="Cardiolipin synthase N-terminal" evidence="7">
    <location>
        <begin position="26"/>
        <end position="69"/>
    </location>
</feature>
<dbReference type="Proteomes" id="UP000613193">
    <property type="component" value="Unassembled WGS sequence"/>
</dbReference>
<evidence type="ECO:0000256" key="5">
    <source>
        <dbReference type="ARBA" id="ARBA00023136"/>
    </source>
</evidence>
<reference evidence="8" key="1">
    <citation type="submission" date="2020-12" db="EMBL/GenBank/DDBJ databases">
        <title>Bacterial novel species Mucilaginibacter sp. SD-g isolated from soil.</title>
        <authorList>
            <person name="Jung H.-Y."/>
        </authorList>
    </citation>
    <scope>NUCLEOTIDE SEQUENCE</scope>
    <source>
        <strain evidence="8">SD-g</strain>
    </source>
</reference>
<keyword evidence="2" id="KW-1003">Cell membrane</keyword>
<evidence type="ECO:0000313" key="9">
    <source>
        <dbReference type="Proteomes" id="UP000613193"/>
    </source>
</evidence>
<dbReference type="InterPro" id="IPR027379">
    <property type="entry name" value="CLS_N"/>
</dbReference>
<dbReference type="GO" id="GO:0005886">
    <property type="term" value="C:plasma membrane"/>
    <property type="evidence" value="ECO:0007669"/>
    <property type="project" value="UniProtKB-SubCell"/>
</dbReference>
<dbReference type="EMBL" id="JAEHFW010000002">
    <property type="protein sequence ID" value="MBK0379584.1"/>
    <property type="molecule type" value="Genomic_DNA"/>
</dbReference>
<evidence type="ECO:0000256" key="2">
    <source>
        <dbReference type="ARBA" id="ARBA00022475"/>
    </source>
</evidence>
<proteinExistence type="predicted"/>
<evidence type="ECO:0000256" key="3">
    <source>
        <dbReference type="ARBA" id="ARBA00022692"/>
    </source>
</evidence>
<keyword evidence="5 6" id="KW-0472">Membrane</keyword>
<keyword evidence="3 6" id="KW-0812">Transmembrane</keyword>
<comment type="caution">
    <text evidence="8">The sequence shown here is derived from an EMBL/GenBank/DDBJ whole genome shotgun (WGS) entry which is preliminary data.</text>
</comment>
<name>A0A934UMN7_9SPHI</name>